<gene>
    <name evidence="12" type="ORF">SSX86_027594</name>
</gene>
<evidence type="ECO:0000259" key="10">
    <source>
        <dbReference type="Pfam" id="PF05922"/>
    </source>
</evidence>
<dbReference type="InterPro" id="IPR023828">
    <property type="entry name" value="Peptidase_S8_Ser-AS"/>
</dbReference>
<dbReference type="Gene3D" id="3.40.50.200">
    <property type="entry name" value="Peptidase S8/S53 domain"/>
    <property type="match status" value="1"/>
</dbReference>
<dbReference type="Pfam" id="PF17766">
    <property type="entry name" value="fn3_6"/>
    <property type="match status" value="1"/>
</dbReference>
<evidence type="ECO:0000256" key="3">
    <source>
        <dbReference type="ARBA" id="ARBA00022729"/>
    </source>
</evidence>
<evidence type="ECO:0000313" key="12">
    <source>
        <dbReference type="EMBL" id="KAK9050969.1"/>
    </source>
</evidence>
<dbReference type="InterPro" id="IPR037045">
    <property type="entry name" value="S8pro/Inhibitor_I9_sf"/>
</dbReference>
<dbReference type="Gene3D" id="2.60.40.2310">
    <property type="match status" value="1"/>
</dbReference>
<feature type="active site" description="Charge relay system" evidence="6 7">
    <location>
        <position position="197"/>
    </location>
</feature>
<proteinExistence type="inferred from homology"/>
<evidence type="ECO:0000256" key="7">
    <source>
        <dbReference type="PROSITE-ProRule" id="PRU01240"/>
    </source>
</evidence>
<reference evidence="12 13" key="1">
    <citation type="submission" date="2024-04" db="EMBL/GenBank/DDBJ databases">
        <title>The reference genome of an endangered Asteraceae, Deinandra increscens subsp. villosa, native to the Central Coast of California.</title>
        <authorList>
            <person name="Guilliams M."/>
            <person name="Hasenstab-Lehman K."/>
            <person name="Meyer R."/>
            <person name="Mcevoy S."/>
        </authorList>
    </citation>
    <scope>NUCLEOTIDE SEQUENCE [LARGE SCALE GENOMIC DNA]</scope>
    <source>
        <tissue evidence="12">Leaf</tissue>
    </source>
</reference>
<dbReference type="AlphaFoldDB" id="A0AAP0GK03"/>
<dbReference type="Pfam" id="PF00082">
    <property type="entry name" value="Peptidase_S8"/>
    <property type="match status" value="1"/>
</dbReference>
<dbReference type="Proteomes" id="UP001408789">
    <property type="component" value="Unassembled WGS sequence"/>
</dbReference>
<evidence type="ECO:0000256" key="6">
    <source>
        <dbReference type="PIRSR" id="PIRSR615500-1"/>
    </source>
</evidence>
<feature type="active site" description="Charge relay system" evidence="6 7">
    <location>
        <position position="520"/>
    </location>
</feature>
<keyword evidence="5 7" id="KW-0720">Serine protease</keyword>
<keyword evidence="4 7" id="KW-0378">Hydrolase</keyword>
<dbReference type="GO" id="GO:0004252">
    <property type="term" value="F:serine-type endopeptidase activity"/>
    <property type="evidence" value="ECO:0007669"/>
    <property type="project" value="UniProtKB-UniRule"/>
</dbReference>
<dbReference type="InterPro" id="IPR036852">
    <property type="entry name" value="Peptidase_S8/S53_dom_sf"/>
</dbReference>
<dbReference type="CDD" id="cd02120">
    <property type="entry name" value="PA_subtilisin_like"/>
    <property type="match status" value="1"/>
</dbReference>
<feature type="active site" description="Charge relay system" evidence="6 7">
    <location>
        <position position="138"/>
    </location>
</feature>
<dbReference type="PROSITE" id="PS00137">
    <property type="entry name" value="SUBTILASE_HIS"/>
    <property type="match status" value="1"/>
</dbReference>
<keyword evidence="2 7" id="KW-0645">Protease</keyword>
<dbReference type="PROSITE" id="PS00138">
    <property type="entry name" value="SUBTILASE_SER"/>
    <property type="match status" value="1"/>
</dbReference>
<dbReference type="InterPro" id="IPR015500">
    <property type="entry name" value="Peptidase_S8_subtilisin-rel"/>
</dbReference>
<evidence type="ECO:0000256" key="2">
    <source>
        <dbReference type="ARBA" id="ARBA00022670"/>
    </source>
</evidence>
<dbReference type="InterPro" id="IPR022398">
    <property type="entry name" value="Peptidase_S8_His-AS"/>
</dbReference>
<dbReference type="EMBL" id="JBCNJP010000027">
    <property type="protein sequence ID" value="KAK9050969.1"/>
    <property type="molecule type" value="Genomic_DNA"/>
</dbReference>
<organism evidence="12 13">
    <name type="scientific">Deinandra increscens subsp. villosa</name>
    <dbReference type="NCBI Taxonomy" id="3103831"/>
    <lineage>
        <taxon>Eukaryota</taxon>
        <taxon>Viridiplantae</taxon>
        <taxon>Streptophyta</taxon>
        <taxon>Embryophyta</taxon>
        <taxon>Tracheophyta</taxon>
        <taxon>Spermatophyta</taxon>
        <taxon>Magnoliopsida</taxon>
        <taxon>eudicotyledons</taxon>
        <taxon>Gunneridae</taxon>
        <taxon>Pentapetalae</taxon>
        <taxon>asterids</taxon>
        <taxon>campanulids</taxon>
        <taxon>Asterales</taxon>
        <taxon>Asteraceae</taxon>
        <taxon>Asteroideae</taxon>
        <taxon>Heliantheae alliance</taxon>
        <taxon>Madieae</taxon>
        <taxon>Madiinae</taxon>
        <taxon>Deinandra</taxon>
    </lineage>
</organism>
<evidence type="ECO:0000256" key="1">
    <source>
        <dbReference type="ARBA" id="ARBA00011073"/>
    </source>
</evidence>
<dbReference type="InterPro" id="IPR010259">
    <property type="entry name" value="S8pro/Inhibitor_I9"/>
</dbReference>
<dbReference type="InterPro" id="IPR000209">
    <property type="entry name" value="Peptidase_S8/S53_dom"/>
</dbReference>
<dbReference type="Pfam" id="PF05922">
    <property type="entry name" value="Inhibitor_I9"/>
    <property type="match status" value="1"/>
</dbReference>
<dbReference type="Gene3D" id="3.30.70.80">
    <property type="entry name" value="Peptidase S8 propeptide/proteinase inhibitor I9"/>
    <property type="match status" value="1"/>
</dbReference>
<feature type="chain" id="PRO_5042963321" evidence="8">
    <location>
        <begin position="20"/>
        <end position="694"/>
    </location>
</feature>
<evidence type="ECO:0000259" key="11">
    <source>
        <dbReference type="Pfam" id="PF17766"/>
    </source>
</evidence>
<dbReference type="PANTHER" id="PTHR10795">
    <property type="entry name" value="PROPROTEIN CONVERTASE SUBTILISIN/KEXIN"/>
    <property type="match status" value="1"/>
</dbReference>
<dbReference type="Gene3D" id="3.50.30.30">
    <property type="match status" value="1"/>
</dbReference>
<comment type="similarity">
    <text evidence="1 7">Belongs to the peptidase S8 family.</text>
</comment>
<feature type="domain" description="Peptidase S8/S53" evidence="9">
    <location>
        <begin position="130"/>
        <end position="559"/>
    </location>
</feature>
<dbReference type="SUPFAM" id="SSF52743">
    <property type="entry name" value="Subtilisin-like"/>
    <property type="match status" value="1"/>
</dbReference>
<evidence type="ECO:0000259" key="9">
    <source>
        <dbReference type="Pfam" id="PF00082"/>
    </source>
</evidence>
<sequence>MEMLLKIVLSICICVSVSSVISSLEQDRKIYIAYMGSLPTEGEYSASLHHSQIITQIVDPSYANKSLVRSYTRSFNGFAAYLSEEEKEKLIRTAGVVSVFPCQKSQLQTTRSWDFMGLTTTVERRPAIESDIIVGVIDTGIWPELPSFSDEGFGPIPTKWKGVCDGGIDFVCNRKIIGARSYSSKNMDGSARDRDGHGTHVASTIAGNQVIDASYYDVAKGIARGGVPSARLAIYKACDQQVCNGTNVLAAFDHAIADGVDIISVSVNFANSTKLISDPISIGAFHAMERGILTVNSAGNNGPELSSISSHAPWVLTVGASDTDKKIVDKLILGDGSILMGYGINAFPWNGVSLPLVYGKEVTKSCSEAQARNCLVECLENSLIRQSIVLCDHNPNFQLEPAKASGALGWIVPISNKNYSWIMPCSFVRLRKNDLDVVKAFKQSTTKSEAQILKSERIGNLGAPFVASFSSRGPSMHDIIKPDVVAPGVEILAAYSPIGSPSRVPWDKRSVKFTIMSGTSMACPHVAAAAAFVKSFHPEWSPSAIKSALMTTAFELRVSSTLYSETEFAYGSRHIDPLRAIDPGLVYETSVEEYLMIWCNMSRTLGGSANSTCSMSLTPRELNYPSMAAKVQTKRAFEESFPRTLTNVGEGSSTYVASIEGDTSKLNFSVEPNTLRFTRPNEKMNFVVTVRGEK</sequence>
<dbReference type="InterPro" id="IPR034197">
    <property type="entry name" value="Peptidases_S8_3"/>
</dbReference>
<dbReference type="PRINTS" id="PR00723">
    <property type="entry name" value="SUBTILISIN"/>
</dbReference>
<feature type="domain" description="Subtilisin-like protease fibronectin type-III" evidence="11">
    <location>
        <begin position="621"/>
        <end position="693"/>
    </location>
</feature>
<keyword evidence="13" id="KW-1185">Reference proteome</keyword>
<protein>
    <submittedName>
        <fullName evidence="12">Uncharacterized protein</fullName>
    </submittedName>
</protein>
<accession>A0AAP0GK03</accession>
<name>A0AAP0GK03_9ASTR</name>
<feature type="signal peptide" evidence="8">
    <location>
        <begin position="1"/>
        <end position="19"/>
    </location>
</feature>
<comment type="caution">
    <text evidence="12">The sequence shown here is derived from an EMBL/GenBank/DDBJ whole genome shotgun (WGS) entry which is preliminary data.</text>
</comment>
<evidence type="ECO:0000256" key="8">
    <source>
        <dbReference type="SAM" id="SignalP"/>
    </source>
</evidence>
<dbReference type="GO" id="GO:0006508">
    <property type="term" value="P:proteolysis"/>
    <property type="evidence" value="ECO:0007669"/>
    <property type="project" value="UniProtKB-KW"/>
</dbReference>
<keyword evidence="3 8" id="KW-0732">Signal</keyword>
<evidence type="ECO:0000313" key="13">
    <source>
        <dbReference type="Proteomes" id="UP001408789"/>
    </source>
</evidence>
<dbReference type="InterPro" id="IPR045051">
    <property type="entry name" value="SBT"/>
</dbReference>
<dbReference type="PROSITE" id="PS51892">
    <property type="entry name" value="SUBTILASE"/>
    <property type="match status" value="1"/>
</dbReference>
<feature type="domain" description="Inhibitor I9" evidence="10">
    <location>
        <begin position="31"/>
        <end position="107"/>
    </location>
</feature>
<evidence type="ECO:0000256" key="4">
    <source>
        <dbReference type="ARBA" id="ARBA00022801"/>
    </source>
</evidence>
<dbReference type="InterPro" id="IPR041469">
    <property type="entry name" value="Subtilisin-like_FN3"/>
</dbReference>
<dbReference type="CDD" id="cd04852">
    <property type="entry name" value="Peptidases_S8_3"/>
    <property type="match status" value="1"/>
</dbReference>
<evidence type="ECO:0000256" key="5">
    <source>
        <dbReference type="ARBA" id="ARBA00022825"/>
    </source>
</evidence>